<evidence type="ECO:0000256" key="5">
    <source>
        <dbReference type="ARBA" id="ARBA00022989"/>
    </source>
</evidence>
<keyword evidence="3" id="KW-1003">Cell membrane</keyword>
<sequence length="269" mass="28315">MPAVLLGLITIAALLAPAIQPYDPQDLTAGIPLDPPSPEHWFGVDDFGRDQLSRILDGARISLSISGIVAAVSMAVGTPIGLFLGYRRGRLDFVVGRLLDVMFAFPGLLLALVLATALGPGLTTATIAMCIIFTPLAIRFVRGVVASESVSDYVVAARIVGASSVRIAFRHLLPNIKSQLFVIATLIMSFAVLTEAALSFLGVGAQPPSASWGRMITDGRAYITTQPFLALIPALAIAVLVLLLNTLGDGLRDRLDSDSKNINQGVTAV</sequence>
<dbReference type="SUPFAM" id="SSF161098">
    <property type="entry name" value="MetI-like"/>
    <property type="match status" value="1"/>
</dbReference>
<name>A0ABP8VIJ7_9PSEU</name>
<dbReference type="Gene3D" id="1.10.3720.10">
    <property type="entry name" value="MetI-like"/>
    <property type="match status" value="1"/>
</dbReference>
<protein>
    <submittedName>
        <fullName evidence="9">ABC transporter permease</fullName>
    </submittedName>
</protein>
<evidence type="ECO:0000313" key="9">
    <source>
        <dbReference type="EMBL" id="GAA4664448.1"/>
    </source>
</evidence>
<evidence type="ECO:0000256" key="4">
    <source>
        <dbReference type="ARBA" id="ARBA00022692"/>
    </source>
</evidence>
<evidence type="ECO:0000256" key="6">
    <source>
        <dbReference type="ARBA" id="ARBA00023136"/>
    </source>
</evidence>
<dbReference type="InterPro" id="IPR000515">
    <property type="entry name" value="MetI-like"/>
</dbReference>
<dbReference type="InterPro" id="IPR035906">
    <property type="entry name" value="MetI-like_sf"/>
</dbReference>
<feature type="transmembrane region" description="Helical" evidence="7">
    <location>
        <begin position="98"/>
        <end position="118"/>
    </location>
</feature>
<keyword evidence="6 7" id="KW-0472">Membrane</keyword>
<feature type="transmembrane region" description="Helical" evidence="7">
    <location>
        <begin position="124"/>
        <end position="141"/>
    </location>
</feature>
<dbReference type="PROSITE" id="PS50928">
    <property type="entry name" value="ABC_TM1"/>
    <property type="match status" value="1"/>
</dbReference>
<evidence type="ECO:0000256" key="1">
    <source>
        <dbReference type="ARBA" id="ARBA00004651"/>
    </source>
</evidence>
<keyword evidence="2 7" id="KW-0813">Transport</keyword>
<dbReference type="Proteomes" id="UP001500192">
    <property type="component" value="Unassembled WGS sequence"/>
</dbReference>
<comment type="subcellular location">
    <subcellularLocation>
        <location evidence="1 7">Cell membrane</location>
        <topology evidence="1 7">Multi-pass membrane protein</topology>
    </subcellularLocation>
</comment>
<comment type="similarity">
    <text evidence="7">Belongs to the binding-protein-dependent transport system permease family.</text>
</comment>
<evidence type="ECO:0000256" key="7">
    <source>
        <dbReference type="RuleBase" id="RU363032"/>
    </source>
</evidence>
<feature type="transmembrane region" description="Helical" evidence="7">
    <location>
        <begin position="61"/>
        <end position="86"/>
    </location>
</feature>
<proteinExistence type="inferred from homology"/>
<dbReference type="Pfam" id="PF00528">
    <property type="entry name" value="BPD_transp_1"/>
    <property type="match status" value="1"/>
</dbReference>
<dbReference type="PANTHER" id="PTHR43386:SF25">
    <property type="entry name" value="PEPTIDE ABC TRANSPORTER PERMEASE PROTEIN"/>
    <property type="match status" value="1"/>
</dbReference>
<gene>
    <name evidence="9" type="ORF">GCM10023214_66840</name>
</gene>
<dbReference type="InterPro" id="IPR050366">
    <property type="entry name" value="BP-dependent_transpt_permease"/>
</dbReference>
<feature type="domain" description="ABC transmembrane type-1" evidence="8">
    <location>
        <begin position="59"/>
        <end position="248"/>
    </location>
</feature>
<evidence type="ECO:0000256" key="3">
    <source>
        <dbReference type="ARBA" id="ARBA00022475"/>
    </source>
</evidence>
<evidence type="ECO:0000259" key="8">
    <source>
        <dbReference type="PROSITE" id="PS50928"/>
    </source>
</evidence>
<evidence type="ECO:0000256" key="2">
    <source>
        <dbReference type="ARBA" id="ARBA00022448"/>
    </source>
</evidence>
<accession>A0ABP8VIJ7</accession>
<dbReference type="PANTHER" id="PTHR43386">
    <property type="entry name" value="OLIGOPEPTIDE TRANSPORT SYSTEM PERMEASE PROTEIN APPC"/>
    <property type="match status" value="1"/>
</dbReference>
<keyword evidence="4 7" id="KW-0812">Transmembrane</keyword>
<feature type="transmembrane region" description="Helical" evidence="7">
    <location>
        <begin position="221"/>
        <end position="244"/>
    </location>
</feature>
<keyword evidence="10" id="KW-1185">Reference proteome</keyword>
<evidence type="ECO:0000313" key="10">
    <source>
        <dbReference type="Proteomes" id="UP001500192"/>
    </source>
</evidence>
<feature type="transmembrane region" description="Helical" evidence="7">
    <location>
        <begin position="180"/>
        <end position="201"/>
    </location>
</feature>
<dbReference type="EMBL" id="BAABIB010000137">
    <property type="protein sequence ID" value="GAA4664448.1"/>
    <property type="molecule type" value="Genomic_DNA"/>
</dbReference>
<comment type="caution">
    <text evidence="9">The sequence shown here is derived from an EMBL/GenBank/DDBJ whole genome shotgun (WGS) entry which is preliminary data.</text>
</comment>
<reference evidence="10" key="1">
    <citation type="journal article" date="2019" name="Int. J. Syst. Evol. Microbiol.">
        <title>The Global Catalogue of Microorganisms (GCM) 10K type strain sequencing project: providing services to taxonomists for standard genome sequencing and annotation.</title>
        <authorList>
            <consortium name="The Broad Institute Genomics Platform"/>
            <consortium name="The Broad Institute Genome Sequencing Center for Infectious Disease"/>
            <person name="Wu L."/>
            <person name="Ma J."/>
        </authorList>
    </citation>
    <scope>NUCLEOTIDE SEQUENCE [LARGE SCALE GENOMIC DNA]</scope>
    <source>
        <strain evidence="10">JCM 18054</strain>
    </source>
</reference>
<dbReference type="CDD" id="cd06261">
    <property type="entry name" value="TM_PBP2"/>
    <property type="match status" value="1"/>
</dbReference>
<keyword evidence="5 7" id="KW-1133">Transmembrane helix</keyword>
<organism evidence="9 10">
    <name type="scientific">Amycolatopsis dongchuanensis</name>
    <dbReference type="NCBI Taxonomy" id="1070866"/>
    <lineage>
        <taxon>Bacteria</taxon>
        <taxon>Bacillati</taxon>
        <taxon>Actinomycetota</taxon>
        <taxon>Actinomycetes</taxon>
        <taxon>Pseudonocardiales</taxon>
        <taxon>Pseudonocardiaceae</taxon>
        <taxon>Amycolatopsis</taxon>
    </lineage>
</organism>